<evidence type="ECO:0000313" key="7">
    <source>
        <dbReference type="EMBL" id="KAK6925338.1"/>
    </source>
</evidence>
<name>A0AAN8Z9D6_9MAGN</name>
<proteinExistence type="predicted"/>
<protein>
    <submittedName>
        <fullName evidence="7">Myc-type, basic helix-loop-helix (BHLH) domain</fullName>
    </submittedName>
</protein>
<evidence type="ECO:0000259" key="6">
    <source>
        <dbReference type="PROSITE" id="PS50888"/>
    </source>
</evidence>
<keyword evidence="2" id="KW-0805">Transcription regulation</keyword>
<dbReference type="Gene3D" id="4.10.280.10">
    <property type="entry name" value="Helix-loop-helix DNA-binding domain"/>
    <property type="match status" value="1"/>
</dbReference>
<sequence>MASDDQSISTSKLFTTNCGTLHHSTPLDVCSSDIFGDLPNVVTLPPLHPDLRVFKVNDVLNDSNVGVSSFQTEKFVELEAKRVSNRHERVSRRQNRHAELRNITEKKRRVKINEKMRILQGLIPNCTKQSMQSTLD</sequence>
<evidence type="ECO:0000256" key="1">
    <source>
        <dbReference type="ARBA" id="ARBA00004123"/>
    </source>
</evidence>
<reference evidence="7 8" key="1">
    <citation type="submission" date="2023-12" db="EMBL/GenBank/DDBJ databases">
        <title>A high-quality genome assembly for Dillenia turbinata (Dilleniales).</title>
        <authorList>
            <person name="Chanderbali A."/>
        </authorList>
    </citation>
    <scope>NUCLEOTIDE SEQUENCE [LARGE SCALE GENOMIC DNA]</scope>
    <source>
        <strain evidence="7">LSX21</strain>
        <tissue evidence="7">Leaf</tissue>
    </source>
</reference>
<dbReference type="GO" id="GO:0005634">
    <property type="term" value="C:nucleus"/>
    <property type="evidence" value="ECO:0007669"/>
    <property type="project" value="UniProtKB-SubCell"/>
</dbReference>
<dbReference type="GO" id="GO:0046983">
    <property type="term" value="F:protein dimerization activity"/>
    <property type="evidence" value="ECO:0007669"/>
    <property type="project" value="InterPro"/>
</dbReference>
<dbReference type="InterPro" id="IPR031066">
    <property type="entry name" value="bHLH_ALC-like_plant"/>
</dbReference>
<evidence type="ECO:0000313" key="8">
    <source>
        <dbReference type="Proteomes" id="UP001370490"/>
    </source>
</evidence>
<dbReference type="Proteomes" id="UP001370490">
    <property type="component" value="Unassembled WGS sequence"/>
</dbReference>
<gene>
    <name evidence="7" type="ORF">RJ641_009664</name>
</gene>
<keyword evidence="8" id="KW-1185">Reference proteome</keyword>
<comment type="subcellular location">
    <subcellularLocation>
        <location evidence="1">Nucleus</location>
    </subcellularLocation>
</comment>
<comment type="caution">
    <text evidence="7">The sequence shown here is derived from an EMBL/GenBank/DDBJ whole genome shotgun (WGS) entry which is preliminary data.</text>
</comment>
<evidence type="ECO:0000256" key="2">
    <source>
        <dbReference type="ARBA" id="ARBA00023015"/>
    </source>
</evidence>
<dbReference type="AlphaFoldDB" id="A0AAN8Z9D6"/>
<dbReference type="PROSITE" id="PS50888">
    <property type="entry name" value="BHLH"/>
    <property type="match status" value="1"/>
</dbReference>
<keyword evidence="4" id="KW-0804">Transcription</keyword>
<dbReference type="EMBL" id="JBAMMX010000016">
    <property type="protein sequence ID" value="KAK6925338.1"/>
    <property type="molecule type" value="Genomic_DNA"/>
</dbReference>
<dbReference type="InterPro" id="IPR011598">
    <property type="entry name" value="bHLH_dom"/>
</dbReference>
<evidence type="ECO:0000256" key="3">
    <source>
        <dbReference type="ARBA" id="ARBA00023125"/>
    </source>
</evidence>
<dbReference type="PANTHER" id="PTHR45855">
    <property type="entry name" value="TRANSCRIPTION FACTOR PIF1-RELATED"/>
    <property type="match status" value="1"/>
</dbReference>
<evidence type="ECO:0000256" key="5">
    <source>
        <dbReference type="ARBA" id="ARBA00023242"/>
    </source>
</evidence>
<accession>A0AAN8Z9D6</accession>
<keyword evidence="3" id="KW-0238">DNA-binding</keyword>
<organism evidence="7 8">
    <name type="scientific">Dillenia turbinata</name>
    <dbReference type="NCBI Taxonomy" id="194707"/>
    <lineage>
        <taxon>Eukaryota</taxon>
        <taxon>Viridiplantae</taxon>
        <taxon>Streptophyta</taxon>
        <taxon>Embryophyta</taxon>
        <taxon>Tracheophyta</taxon>
        <taxon>Spermatophyta</taxon>
        <taxon>Magnoliopsida</taxon>
        <taxon>eudicotyledons</taxon>
        <taxon>Gunneridae</taxon>
        <taxon>Pentapetalae</taxon>
        <taxon>Dilleniales</taxon>
        <taxon>Dilleniaceae</taxon>
        <taxon>Dillenia</taxon>
    </lineage>
</organism>
<dbReference type="InterPro" id="IPR036638">
    <property type="entry name" value="HLH_DNA-bd_sf"/>
</dbReference>
<feature type="domain" description="BHLH" evidence="6">
    <location>
        <begin position="96"/>
        <end position="136"/>
    </location>
</feature>
<dbReference type="Pfam" id="PF00010">
    <property type="entry name" value="HLH"/>
    <property type="match status" value="1"/>
</dbReference>
<evidence type="ECO:0000256" key="4">
    <source>
        <dbReference type="ARBA" id="ARBA00023163"/>
    </source>
</evidence>
<keyword evidence="5" id="KW-0539">Nucleus</keyword>
<dbReference type="GO" id="GO:0003677">
    <property type="term" value="F:DNA binding"/>
    <property type="evidence" value="ECO:0007669"/>
    <property type="project" value="UniProtKB-KW"/>
</dbReference>
<dbReference type="SUPFAM" id="SSF47459">
    <property type="entry name" value="HLH, helix-loop-helix DNA-binding domain"/>
    <property type="match status" value="1"/>
</dbReference>